<dbReference type="InterPro" id="IPR051277">
    <property type="entry name" value="SEZ6_CSMD_C4BPB_Regulators"/>
</dbReference>
<keyword evidence="2" id="KW-0732">Signal</keyword>
<dbReference type="InterPro" id="IPR035976">
    <property type="entry name" value="Sushi/SCR/CCP_sf"/>
</dbReference>
<dbReference type="Pfam" id="PF00084">
    <property type="entry name" value="Sushi"/>
    <property type="match status" value="3"/>
</dbReference>
<keyword evidence="3" id="KW-0677">Repeat</keyword>
<evidence type="ECO:0000256" key="5">
    <source>
        <dbReference type="PROSITE-ProRule" id="PRU00121"/>
    </source>
</evidence>
<protein>
    <submittedName>
        <fullName evidence="9">Complement factor H-like</fullName>
    </submittedName>
</protein>
<dbReference type="PROSITE" id="PS50070">
    <property type="entry name" value="KRINGLE_2"/>
    <property type="match status" value="1"/>
</dbReference>
<evidence type="ECO:0000256" key="4">
    <source>
        <dbReference type="ARBA" id="ARBA00023157"/>
    </source>
</evidence>
<evidence type="ECO:0000256" key="1">
    <source>
        <dbReference type="ARBA" id="ARBA00022572"/>
    </source>
</evidence>
<dbReference type="EMBL" id="REGN01001318">
    <property type="protein sequence ID" value="RNA35500.1"/>
    <property type="molecule type" value="Genomic_DNA"/>
</dbReference>
<proteinExistence type="predicted"/>
<evidence type="ECO:0000256" key="3">
    <source>
        <dbReference type="ARBA" id="ARBA00022737"/>
    </source>
</evidence>
<dbReference type="PANTHER" id="PTHR45656">
    <property type="entry name" value="PROTEIN CBR-CLEC-78"/>
    <property type="match status" value="1"/>
</dbReference>
<dbReference type="PROSITE" id="PS50923">
    <property type="entry name" value="SUSHI"/>
    <property type="match status" value="4"/>
</dbReference>
<dbReference type="SUPFAM" id="SSF57440">
    <property type="entry name" value="Kringle-like"/>
    <property type="match status" value="2"/>
</dbReference>
<accession>A0A3M7SIS2</accession>
<dbReference type="OrthoDB" id="10051774at2759"/>
<dbReference type="Pfam" id="PF00051">
    <property type="entry name" value="Kringle"/>
    <property type="match status" value="1"/>
</dbReference>
<dbReference type="CDD" id="cd00033">
    <property type="entry name" value="CCP"/>
    <property type="match status" value="3"/>
</dbReference>
<organism evidence="9 10">
    <name type="scientific">Brachionus plicatilis</name>
    <name type="common">Marine rotifer</name>
    <name type="synonym">Brachionus muelleri</name>
    <dbReference type="NCBI Taxonomy" id="10195"/>
    <lineage>
        <taxon>Eukaryota</taxon>
        <taxon>Metazoa</taxon>
        <taxon>Spiralia</taxon>
        <taxon>Gnathifera</taxon>
        <taxon>Rotifera</taxon>
        <taxon>Eurotatoria</taxon>
        <taxon>Monogononta</taxon>
        <taxon>Pseudotrocha</taxon>
        <taxon>Ploima</taxon>
        <taxon>Brachionidae</taxon>
        <taxon>Brachionus</taxon>
    </lineage>
</organism>
<feature type="disulfide bond" evidence="5">
    <location>
        <begin position="39"/>
        <end position="78"/>
    </location>
</feature>
<dbReference type="InterPro" id="IPR000001">
    <property type="entry name" value="Kringle"/>
</dbReference>
<dbReference type="SUPFAM" id="SSF57535">
    <property type="entry name" value="Complement control module/SCR domain"/>
    <property type="match status" value="4"/>
</dbReference>
<dbReference type="PANTHER" id="PTHR45656:SF4">
    <property type="entry name" value="PROTEIN CBR-CLEC-78"/>
    <property type="match status" value="1"/>
</dbReference>
<dbReference type="InterPro" id="IPR000436">
    <property type="entry name" value="Sushi_SCR_CCP_dom"/>
</dbReference>
<keyword evidence="1 5" id="KW-0420">Kringle</keyword>
<sequence length="550" mass="63006">MHSKVVSFIQYVRPEDCSSSEDNLDYMGSLSLTISNRKCQIWSMHPQADDFDFIDGLDDAKNFCRNTKGNLKKEKAFCFTNIDSNEWEYCQLKKCNGCSRIHGITYGSLQFNNRQIYSDRSYQPGSKINFFCRKNFAIHDPNSGSLEWICREDGQWSVNKLPKCLWRGFIDSFPPNCWFYSNNESVDSLPRRLYYGSTDAANGSQCLEWQKIDKFNDEDFYQEGLKNANNYCRSPGNFEPSCFTDSQTLTNCQIPQCTGCGSIPYIKYTSYDITFIPNTRENTLETGSFVNYRCSAGDLVGNSKLTCSKGKWDGELPYCDVKFCSNPPLAPKNTLVSYKRIFYANIEDFGKDYLAYDESIYKFKCKTTFKFENPSINELVYQCMKGEWKLIGSDSKCIIKDDAINEPDEFCPFPNDVENAYRNNVKIIKKGKDRYFGTFEIVCFKGYIVQGDPLVSCVDGLWTKYPKCVLEPSCSLDVLNKPAENVKIISSSLYYSPDNSGIAIGSKVNYECLPGYQPEFTDDDLKLECLENGEWSSRIPVKCLMVQTNF</sequence>
<evidence type="ECO:0000259" key="8">
    <source>
        <dbReference type="PROSITE" id="PS50923"/>
    </source>
</evidence>
<evidence type="ECO:0000313" key="10">
    <source>
        <dbReference type="Proteomes" id="UP000276133"/>
    </source>
</evidence>
<feature type="domain" description="Kringle" evidence="7">
    <location>
        <begin position="25"/>
        <end position="95"/>
    </location>
</feature>
<dbReference type="Proteomes" id="UP000276133">
    <property type="component" value="Unassembled WGS sequence"/>
</dbReference>
<dbReference type="InterPro" id="IPR013806">
    <property type="entry name" value="Kringle-like"/>
</dbReference>
<comment type="caution">
    <text evidence="5">Lacks conserved residue(s) required for the propagation of feature annotation.</text>
</comment>
<gene>
    <name evidence="9" type="ORF">BpHYR1_039969</name>
</gene>
<dbReference type="SMART" id="SM00032">
    <property type="entry name" value="CCP"/>
    <property type="match status" value="4"/>
</dbReference>
<evidence type="ECO:0000259" key="7">
    <source>
        <dbReference type="PROSITE" id="PS50070"/>
    </source>
</evidence>
<keyword evidence="10" id="KW-1185">Reference proteome</keyword>
<dbReference type="SMART" id="SM00130">
    <property type="entry name" value="KR"/>
    <property type="match status" value="1"/>
</dbReference>
<name>A0A3M7SIS2_BRAPC</name>
<evidence type="ECO:0000256" key="6">
    <source>
        <dbReference type="PROSITE-ProRule" id="PRU00302"/>
    </source>
</evidence>
<dbReference type="STRING" id="10195.A0A3M7SIS2"/>
<dbReference type="Gene3D" id="2.40.20.10">
    <property type="entry name" value="Plasminogen Kringle 4"/>
    <property type="match status" value="2"/>
</dbReference>
<feature type="domain" description="Sushi" evidence="8">
    <location>
        <begin position="96"/>
        <end position="166"/>
    </location>
</feature>
<feature type="domain" description="Sushi" evidence="8">
    <location>
        <begin position="258"/>
        <end position="321"/>
    </location>
</feature>
<reference evidence="9 10" key="1">
    <citation type="journal article" date="2018" name="Sci. Rep.">
        <title>Genomic signatures of local adaptation to the degree of environmental predictability in rotifers.</title>
        <authorList>
            <person name="Franch-Gras L."/>
            <person name="Hahn C."/>
            <person name="Garcia-Roger E.M."/>
            <person name="Carmona M.J."/>
            <person name="Serra M."/>
            <person name="Gomez A."/>
        </authorList>
    </citation>
    <scope>NUCLEOTIDE SEQUENCE [LARGE SCALE GENOMIC DNA]</scope>
    <source>
        <strain evidence="9">HYR1</strain>
    </source>
</reference>
<evidence type="ECO:0000313" key="9">
    <source>
        <dbReference type="EMBL" id="RNA35500.1"/>
    </source>
</evidence>
<dbReference type="Gene3D" id="2.10.70.10">
    <property type="entry name" value="Complement Module, domain 1"/>
    <property type="match status" value="4"/>
</dbReference>
<feature type="domain" description="Sushi" evidence="8">
    <location>
        <begin position="409"/>
        <end position="470"/>
    </location>
</feature>
<comment type="caution">
    <text evidence="9">The sequence shown here is derived from an EMBL/GenBank/DDBJ whole genome shotgun (WGS) entry which is preliminary data.</text>
</comment>
<keyword evidence="6" id="KW-0768">Sushi</keyword>
<feature type="domain" description="Sushi" evidence="8">
    <location>
        <begin position="472"/>
        <end position="545"/>
    </location>
</feature>
<evidence type="ECO:0000256" key="2">
    <source>
        <dbReference type="ARBA" id="ARBA00022729"/>
    </source>
</evidence>
<dbReference type="InterPro" id="IPR038178">
    <property type="entry name" value="Kringle_sf"/>
</dbReference>
<keyword evidence="4 5" id="KW-1015">Disulfide bond</keyword>
<dbReference type="AlphaFoldDB" id="A0A3M7SIS2"/>